<gene>
    <name evidence="7" type="ORF">KI387_005951</name>
</gene>
<keyword evidence="3 6" id="KW-1133">Transmembrane helix</keyword>
<keyword evidence="2 6" id="KW-0812">Transmembrane</keyword>
<keyword evidence="5" id="KW-0143">Chaperone</keyword>
<feature type="non-terminal residue" evidence="7">
    <location>
        <position position="120"/>
    </location>
</feature>
<evidence type="ECO:0000256" key="4">
    <source>
        <dbReference type="ARBA" id="ARBA00023136"/>
    </source>
</evidence>
<dbReference type="GO" id="GO:0006457">
    <property type="term" value="P:protein folding"/>
    <property type="evidence" value="ECO:0007669"/>
    <property type="project" value="InterPro"/>
</dbReference>
<dbReference type="AlphaFoldDB" id="A0AA38LI95"/>
<feature type="non-terminal residue" evidence="7">
    <location>
        <position position="1"/>
    </location>
</feature>
<keyword evidence="8" id="KW-1185">Reference proteome</keyword>
<organism evidence="7 8">
    <name type="scientific">Taxus chinensis</name>
    <name type="common">Chinese yew</name>
    <name type="synonym">Taxus wallichiana var. chinensis</name>
    <dbReference type="NCBI Taxonomy" id="29808"/>
    <lineage>
        <taxon>Eukaryota</taxon>
        <taxon>Viridiplantae</taxon>
        <taxon>Streptophyta</taxon>
        <taxon>Embryophyta</taxon>
        <taxon>Tracheophyta</taxon>
        <taxon>Spermatophyta</taxon>
        <taxon>Pinopsida</taxon>
        <taxon>Pinidae</taxon>
        <taxon>Conifers II</taxon>
        <taxon>Cupressales</taxon>
        <taxon>Taxaceae</taxon>
        <taxon>Taxus</taxon>
    </lineage>
</organism>
<dbReference type="InterPro" id="IPR044632">
    <property type="entry name" value="DNAJC25-like"/>
</dbReference>
<evidence type="ECO:0000256" key="1">
    <source>
        <dbReference type="ARBA" id="ARBA00004370"/>
    </source>
</evidence>
<feature type="transmembrane region" description="Helical" evidence="6">
    <location>
        <begin position="69"/>
        <end position="88"/>
    </location>
</feature>
<proteinExistence type="predicted"/>
<evidence type="ECO:0000256" key="5">
    <source>
        <dbReference type="ARBA" id="ARBA00023186"/>
    </source>
</evidence>
<reference evidence="7 8" key="1">
    <citation type="journal article" date="2021" name="Nat. Plants">
        <title>The Taxus genome provides insights into paclitaxel biosynthesis.</title>
        <authorList>
            <person name="Xiong X."/>
            <person name="Gou J."/>
            <person name="Liao Q."/>
            <person name="Li Y."/>
            <person name="Zhou Q."/>
            <person name="Bi G."/>
            <person name="Li C."/>
            <person name="Du R."/>
            <person name="Wang X."/>
            <person name="Sun T."/>
            <person name="Guo L."/>
            <person name="Liang H."/>
            <person name="Lu P."/>
            <person name="Wu Y."/>
            <person name="Zhang Z."/>
            <person name="Ro D.K."/>
            <person name="Shang Y."/>
            <person name="Huang S."/>
            <person name="Yan J."/>
        </authorList>
    </citation>
    <scope>NUCLEOTIDE SEQUENCE [LARGE SCALE GENOMIC DNA]</scope>
    <source>
        <strain evidence="7">Ta-2019</strain>
    </source>
</reference>
<keyword evidence="4 6" id="KW-0472">Membrane</keyword>
<comment type="subcellular location">
    <subcellularLocation>
        <location evidence="1">Membrane</location>
    </subcellularLocation>
</comment>
<dbReference type="Proteomes" id="UP000824469">
    <property type="component" value="Unassembled WGS sequence"/>
</dbReference>
<evidence type="ECO:0000256" key="2">
    <source>
        <dbReference type="ARBA" id="ARBA00022692"/>
    </source>
</evidence>
<evidence type="ECO:0000256" key="3">
    <source>
        <dbReference type="ARBA" id="ARBA00022989"/>
    </source>
</evidence>
<evidence type="ECO:0000256" key="6">
    <source>
        <dbReference type="SAM" id="Phobius"/>
    </source>
</evidence>
<comment type="caution">
    <text evidence="7">The sequence shown here is derived from an EMBL/GenBank/DDBJ whole genome shotgun (WGS) entry which is preliminary data.</text>
</comment>
<dbReference type="EMBL" id="JAHRHJ020000002">
    <property type="protein sequence ID" value="KAH9325773.1"/>
    <property type="molecule type" value="Genomic_DNA"/>
</dbReference>
<protein>
    <submittedName>
        <fullName evidence="7">Uncharacterized protein</fullName>
    </submittedName>
</protein>
<dbReference type="OMA" id="LETWICM"/>
<sequence>VVSFVKKTPAYKNKLKALELERKGGMENKRKGLKQKNKEDVDGEISKELELQIEGAEKPSFWKLFGTQFVLLPYTFGKLLLWAGCWFWRYRIRSLPYTWNDACYLTRGCLRIPLETWICM</sequence>
<dbReference type="GO" id="GO:0005789">
    <property type="term" value="C:endoplasmic reticulum membrane"/>
    <property type="evidence" value="ECO:0007669"/>
    <property type="project" value="TreeGrafter"/>
</dbReference>
<evidence type="ECO:0000313" key="8">
    <source>
        <dbReference type="Proteomes" id="UP000824469"/>
    </source>
</evidence>
<name>A0AA38LI95_TAXCH</name>
<evidence type="ECO:0000313" key="7">
    <source>
        <dbReference type="EMBL" id="KAH9325773.1"/>
    </source>
</evidence>
<accession>A0AA38LI95</accession>
<dbReference type="PANTHER" id="PTHR44176">
    <property type="entry name" value="DNAJ HOMOLOG SUBFAMILY C MEMBER 25"/>
    <property type="match status" value="1"/>
</dbReference>
<dbReference type="PANTHER" id="PTHR44176:SF1">
    <property type="entry name" value="DNAJ HOMOLOG SUBFAMILY C MEMBER 25"/>
    <property type="match status" value="1"/>
</dbReference>